<gene>
    <name evidence="1" type="ORF">LCGC14_0930560</name>
</gene>
<evidence type="ECO:0000313" key="1">
    <source>
        <dbReference type="EMBL" id="KKN20923.1"/>
    </source>
</evidence>
<feature type="non-terminal residue" evidence="1">
    <location>
        <position position="1"/>
    </location>
</feature>
<proteinExistence type="predicted"/>
<protein>
    <submittedName>
        <fullName evidence="1">Uncharacterized protein</fullName>
    </submittedName>
</protein>
<dbReference type="EMBL" id="LAZR01003195">
    <property type="protein sequence ID" value="KKN20923.1"/>
    <property type="molecule type" value="Genomic_DNA"/>
</dbReference>
<accession>A0A0F9RUL6</accession>
<name>A0A0F9RUL6_9ZZZZ</name>
<dbReference type="AlphaFoldDB" id="A0A0F9RUL6"/>
<reference evidence="1" key="1">
    <citation type="journal article" date="2015" name="Nature">
        <title>Complex archaea that bridge the gap between prokaryotes and eukaryotes.</title>
        <authorList>
            <person name="Spang A."/>
            <person name="Saw J.H."/>
            <person name="Jorgensen S.L."/>
            <person name="Zaremba-Niedzwiedzka K."/>
            <person name="Martijn J."/>
            <person name="Lind A.E."/>
            <person name="van Eijk R."/>
            <person name="Schleper C."/>
            <person name="Guy L."/>
            <person name="Ettema T.J."/>
        </authorList>
    </citation>
    <scope>NUCLEOTIDE SEQUENCE</scope>
</reference>
<comment type="caution">
    <text evidence="1">The sequence shown here is derived from an EMBL/GenBank/DDBJ whole genome shotgun (WGS) entry which is preliminary data.</text>
</comment>
<organism evidence="1">
    <name type="scientific">marine sediment metagenome</name>
    <dbReference type="NCBI Taxonomy" id="412755"/>
    <lineage>
        <taxon>unclassified sequences</taxon>
        <taxon>metagenomes</taxon>
        <taxon>ecological metagenomes</taxon>
    </lineage>
</organism>
<sequence length="200" mass="23460">FFILLGLILSFLLNPFYIIIMGISAIIELISEKLIIPKIEEQNSKGDDEQKESTFLMTTDRITNILETTHPNTWSYNDSQGIYTYKKDVDLTIRIKEDIKGNWEEFEEDWVTRFPDPEAKRIIARVYYRASIINDYLFVLVDGGRYIIAPPRTHVDLRISTFQYNLGRLLSCNYTHYEDNNLGQYDYKISQANISIDNNH</sequence>